<keyword evidence="2" id="KW-1185">Reference proteome</keyword>
<dbReference type="AlphaFoldDB" id="V5WN80"/>
<dbReference type="KEGG" id="slr:L21SP2_3326"/>
<reference evidence="1 2" key="1">
    <citation type="journal article" date="2015" name="Stand. Genomic Sci.">
        <title>Complete genome sequence and description of Salinispira pacifica gen. nov., sp. nov., a novel spirochaete isolated form a hypersaline microbial mat.</title>
        <authorList>
            <person name="Ben Hania W."/>
            <person name="Joseph M."/>
            <person name="Schumann P."/>
            <person name="Bunk B."/>
            <person name="Fiebig A."/>
            <person name="Sproer C."/>
            <person name="Klenk H.P."/>
            <person name="Fardeau M.L."/>
            <person name="Spring S."/>
        </authorList>
    </citation>
    <scope>NUCLEOTIDE SEQUENCE [LARGE SCALE GENOMIC DNA]</scope>
    <source>
        <strain evidence="1 2">L21-RPul-D2</strain>
    </source>
</reference>
<name>V5WN80_9SPIO</name>
<sequence>MLVRFSSLNYNTSCMRDDENSGIQPAGSRENGIDRRSEKFQYMLPFYMEPGMNELHGTLGLGDNSLCIEWRLYDLFESPKGELESLIFDVNKLVSANFRKGLFGGTLRLVFTSSSVISRIPLPTGQLNEMRCIIRRKHRREAELWTAELNLRIAENL</sequence>
<evidence type="ECO:0000313" key="1">
    <source>
        <dbReference type="EMBL" id="AHC16664.1"/>
    </source>
</evidence>
<dbReference type="EMBL" id="CP006939">
    <property type="protein sequence ID" value="AHC16664.1"/>
    <property type="molecule type" value="Genomic_DNA"/>
</dbReference>
<accession>V5WN80</accession>
<gene>
    <name evidence="1" type="ORF">L21SP2_3326</name>
</gene>
<protein>
    <submittedName>
        <fullName evidence="1">Uncharacterized protein</fullName>
    </submittedName>
</protein>
<dbReference type="HOGENOM" id="CLU_1676615_0_0_12"/>
<proteinExistence type="predicted"/>
<organism evidence="1 2">
    <name type="scientific">Salinispira pacifica</name>
    <dbReference type="NCBI Taxonomy" id="1307761"/>
    <lineage>
        <taxon>Bacteria</taxon>
        <taxon>Pseudomonadati</taxon>
        <taxon>Spirochaetota</taxon>
        <taxon>Spirochaetia</taxon>
        <taxon>Spirochaetales</taxon>
        <taxon>Spirochaetaceae</taxon>
        <taxon>Salinispira</taxon>
    </lineage>
</organism>
<evidence type="ECO:0000313" key="2">
    <source>
        <dbReference type="Proteomes" id="UP000018680"/>
    </source>
</evidence>
<dbReference type="Proteomes" id="UP000018680">
    <property type="component" value="Chromosome"/>
</dbReference>